<gene>
    <name evidence="2" type="ordered locus">TUZN_1265</name>
</gene>
<sequence>MGLNKNLIYLALTDLTSALLAALGLMAVLTGYCAAKPYAFPIPYAVCARLHLDLLPMLLTIAGSLHAIAGFSLWALRVRKGADIYVWAIGIAATGYLVYVSFL</sequence>
<organism evidence="2 3">
    <name type="scientific">Thermoproteus uzoniensis (strain 768-20)</name>
    <dbReference type="NCBI Taxonomy" id="999630"/>
    <lineage>
        <taxon>Archaea</taxon>
        <taxon>Thermoproteota</taxon>
        <taxon>Thermoprotei</taxon>
        <taxon>Thermoproteales</taxon>
        <taxon>Thermoproteaceae</taxon>
        <taxon>Thermoproteus</taxon>
    </lineage>
</organism>
<keyword evidence="1" id="KW-0812">Transmembrane</keyword>
<dbReference type="KEGG" id="tuz:TUZN_1265"/>
<dbReference type="STRING" id="999630.TUZN_1265"/>
<feature type="transmembrane region" description="Helical" evidence="1">
    <location>
        <begin position="54"/>
        <end position="77"/>
    </location>
</feature>
<evidence type="ECO:0000313" key="3">
    <source>
        <dbReference type="Proteomes" id="UP000008138"/>
    </source>
</evidence>
<dbReference type="GeneID" id="10360792"/>
<proteinExistence type="predicted"/>
<dbReference type="AlphaFoldDB" id="F2L0S6"/>
<keyword evidence="1" id="KW-0472">Membrane</keyword>
<dbReference type="Proteomes" id="UP000008138">
    <property type="component" value="Chromosome"/>
</dbReference>
<feature type="transmembrane region" description="Helical" evidence="1">
    <location>
        <begin position="84"/>
        <end position="102"/>
    </location>
</feature>
<reference key="2">
    <citation type="submission" date="2011-03" db="EMBL/GenBank/DDBJ databases">
        <title>Complete genome sequence of the thermoacidophilic crenarchaeon Thermoproteus uzoniensis 768-20.</title>
        <authorList>
            <person name="Mardanov A.V."/>
            <person name="Gumerov V.M."/>
            <person name="Beletsky A.V."/>
            <person name="Prokofeva M.I."/>
            <person name="Bonch-Osmolovskaya E.A."/>
            <person name="Ravin N.V."/>
            <person name="Skryabin K.G."/>
        </authorList>
    </citation>
    <scope>NUCLEOTIDE SEQUENCE</scope>
    <source>
        <strain>768-20</strain>
    </source>
</reference>
<reference evidence="2 3" key="1">
    <citation type="journal article" date="2011" name="J. Bacteriol.">
        <title>Complete genome sequence of the thermoacidophilic crenarchaeon Thermoproteus uzoniensis 768-20.</title>
        <authorList>
            <person name="Mardanov A.V."/>
            <person name="Gumerov V.M."/>
            <person name="Beletsky A.V."/>
            <person name="Prokofeva M.I."/>
            <person name="Bonch-Osmolovskaya E.A."/>
            <person name="Ravin N.V."/>
            <person name="Skryabin K.G."/>
        </authorList>
    </citation>
    <scope>NUCLEOTIDE SEQUENCE [LARGE SCALE GENOMIC DNA]</scope>
    <source>
        <strain evidence="2 3">768-20</strain>
    </source>
</reference>
<feature type="transmembrane region" description="Helical" evidence="1">
    <location>
        <begin position="7"/>
        <end position="34"/>
    </location>
</feature>
<keyword evidence="3" id="KW-1185">Reference proteome</keyword>
<protein>
    <submittedName>
        <fullName evidence="2">Uncharacterized protein</fullName>
    </submittedName>
</protein>
<keyword evidence="1" id="KW-1133">Transmembrane helix</keyword>
<dbReference type="EMBL" id="CP002590">
    <property type="protein sequence ID" value="AEA12741.1"/>
    <property type="molecule type" value="Genomic_DNA"/>
</dbReference>
<evidence type="ECO:0000313" key="2">
    <source>
        <dbReference type="EMBL" id="AEA12741.1"/>
    </source>
</evidence>
<name>F2L0S6_THEU7</name>
<dbReference type="HOGENOM" id="CLU_2257516_0_0_2"/>
<evidence type="ECO:0000256" key="1">
    <source>
        <dbReference type="SAM" id="Phobius"/>
    </source>
</evidence>
<dbReference type="RefSeq" id="WP_013680077.1">
    <property type="nucleotide sequence ID" value="NC_015315.1"/>
</dbReference>
<accession>F2L0S6</accession>